<keyword evidence="2" id="KW-0675">Receptor</keyword>
<dbReference type="InterPro" id="IPR046700">
    <property type="entry name" value="DUF6570"/>
</dbReference>
<dbReference type="Proteomes" id="UP001219518">
    <property type="component" value="Unassembled WGS sequence"/>
</dbReference>
<name>A0AAE1HZ14_9NEOP</name>
<gene>
    <name evidence="2" type="ORF">KUF71_003641</name>
</gene>
<comment type="caution">
    <text evidence="2">The sequence shown here is derived from an EMBL/GenBank/DDBJ whole genome shotgun (WGS) entry which is preliminary data.</text>
</comment>
<protein>
    <submittedName>
        <fullName evidence="2">Secretory phospholipase A2 receptor</fullName>
    </submittedName>
</protein>
<feature type="domain" description="DUF6570" evidence="1">
    <location>
        <begin position="2"/>
        <end position="93"/>
    </location>
</feature>
<keyword evidence="3" id="KW-1185">Reference proteome</keyword>
<reference evidence="2" key="1">
    <citation type="submission" date="2021-07" db="EMBL/GenBank/DDBJ databases">
        <authorList>
            <person name="Catto M.A."/>
            <person name="Jacobson A."/>
            <person name="Kennedy G."/>
            <person name="Labadie P."/>
            <person name="Hunt B.G."/>
            <person name="Srinivasan R."/>
        </authorList>
    </citation>
    <scope>NUCLEOTIDE SEQUENCE</scope>
    <source>
        <strain evidence="2">PL_HMW_Pooled</strain>
        <tissue evidence="2">Head</tissue>
    </source>
</reference>
<accession>A0AAE1HZ14</accession>
<reference evidence="2" key="2">
    <citation type="journal article" date="2023" name="BMC Genomics">
        <title>Pest status, molecular evolution, and epigenetic factors derived from the genome assembly of Frankliniella fusca, a thysanopteran phytovirus vector.</title>
        <authorList>
            <person name="Catto M.A."/>
            <person name="Labadie P.E."/>
            <person name="Jacobson A.L."/>
            <person name="Kennedy G.G."/>
            <person name="Srinivasan R."/>
            <person name="Hunt B.G."/>
        </authorList>
    </citation>
    <scope>NUCLEOTIDE SEQUENCE</scope>
    <source>
        <strain evidence="2">PL_HMW_Pooled</strain>
    </source>
</reference>
<proteinExistence type="predicted"/>
<dbReference type="EMBL" id="JAHWGI010001401">
    <property type="protein sequence ID" value="KAK3929634.1"/>
    <property type="molecule type" value="Genomic_DNA"/>
</dbReference>
<evidence type="ECO:0000313" key="2">
    <source>
        <dbReference type="EMBL" id="KAK3929634.1"/>
    </source>
</evidence>
<evidence type="ECO:0000259" key="1">
    <source>
        <dbReference type="Pfam" id="PF20209"/>
    </source>
</evidence>
<dbReference type="AlphaFoldDB" id="A0AAE1HZ14"/>
<dbReference type="Pfam" id="PF20209">
    <property type="entry name" value="DUF6570"/>
    <property type="match status" value="1"/>
</dbReference>
<dbReference type="InterPro" id="IPR051055">
    <property type="entry name" value="PIF1_helicase"/>
</dbReference>
<sequence length="716" mass="82978">MKIVELSKYAGPQYGLQGSCVNVPTELNDTVNVLPRNLSESETIIVKLQRRMEDKIPYIYEVIRPHKVYQAAEYLTKTEVYIKHNITLDPQWLENTNKQCDIINIQNYDDNVSPEIAGEKNYEILLKESDKEINELDETSTLQTSNSKNGKNNILYDILCDSDSDDASSSNESVDSNTHMQEQESMIIPENIPDHLTQNTGIKMAPGEGKVPISFLKDEDVDVLTYPTIYGGKPRQFKYSLKDAEMRKFELKSFDRRAANNIPKLFMTFCKSRLQRLVNRINCPMFNPDEPSSIAECEKFIDEFMTCKKDDSLGDLINRQYHKHSFTCKRGKQKCRFNYPLVPMRNTKILFPLDDIETNEKKDLQTLFKKIKVDMEKIAKVNEDCSFDIFLQMMNLNEETYVIEEILDKEDVSDNDDEDIHNHTSNLALKNNTGFIQLRRKPKVLRFRNYRKVQDEYDFYRTEVMLYCPWTNENDVIQNALQIYNENETKINSNKKKYNYKLSVDLNDILHDITEKNEDSNSDSDSEELNVSEDFKIFEIGATNSDIATEIPTMNSNDDNIKYGTFNVPKLSSNKEYISLLSSLNEKQTLYHDNFLKLIKSENTKQFFHFISGPGGLWSLFEYYELTQFMRQKNDIAFAQALTRLASGSTTEQDDEMFRSRQLTSLNIPENTTMPDAIAIAYKNVTVDQYNNNCLSKDFQQGCDVLAIDVVESSNK</sequence>
<organism evidence="2 3">
    <name type="scientific">Frankliniella fusca</name>
    <dbReference type="NCBI Taxonomy" id="407009"/>
    <lineage>
        <taxon>Eukaryota</taxon>
        <taxon>Metazoa</taxon>
        <taxon>Ecdysozoa</taxon>
        <taxon>Arthropoda</taxon>
        <taxon>Hexapoda</taxon>
        <taxon>Insecta</taxon>
        <taxon>Pterygota</taxon>
        <taxon>Neoptera</taxon>
        <taxon>Paraneoptera</taxon>
        <taxon>Thysanoptera</taxon>
        <taxon>Terebrantia</taxon>
        <taxon>Thripoidea</taxon>
        <taxon>Thripidae</taxon>
        <taxon>Frankliniella</taxon>
    </lineage>
</organism>
<dbReference type="PANTHER" id="PTHR47642:SF5">
    <property type="entry name" value="ATP-DEPENDENT DNA HELICASE"/>
    <property type="match status" value="1"/>
</dbReference>
<dbReference type="PANTHER" id="PTHR47642">
    <property type="entry name" value="ATP-DEPENDENT DNA HELICASE"/>
    <property type="match status" value="1"/>
</dbReference>
<evidence type="ECO:0000313" key="3">
    <source>
        <dbReference type="Proteomes" id="UP001219518"/>
    </source>
</evidence>
<feature type="non-terminal residue" evidence="2">
    <location>
        <position position="716"/>
    </location>
</feature>